<organism evidence="1 2">
    <name type="scientific">Amycolatopsis mongoliensis</name>
    <dbReference type="NCBI Taxonomy" id="715475"/>
    <lineage>
        <taxon>Bacteria</taxon>
        <taxon>Bacillati</taxon>
        <taxon>Actinomycetota</taxon>
        <taxon>Actinomycetes</taxon>
        <taxon>Pseudonocardiales</taxon>
        <taxon>Pseudonocardiaceae</taxon>
        <taxon>Amycolatopsis</taxon>
    </lineage>
</organism>
<dbReference type="KEGG" id="amog:QRX60_30650"/>
<accession>A0A9Y2JH51</accession>
<gene>
    <name evidence="1" type="ORF">QRX60_30650</name>
</gene>
<protein>
    <submittedName>
        <fullName evidence="1">DUF4913 domain-containing protein</fullName>
    </submittedName>
</protein>
<dbReference type="EMBL" id="CP127295">
    <property type="protein sequence ID" value="WIX98414.1"/>
    <property type="molecule type" value="Genomic_DNA"/>
</dbReference>
<keyword evidence="2" id="KW-1185">Reference proteome</keyword>
<evidence type="ECO:0000313" key="1">
    <source>
        <dbReference type="EMBL" id="WIX98414.1"/>
    </source>
</evidence>
<name>A0A9Y2JH51_9PSEU</name>
<sequence length="153" mass="17448">MAAQLPGEEIGESPAEIQQDELGTANEGQLFYSNVLEFVADRFRYLVPLSGPDSGRVWCPSWFRHAQALSRLDSVWRAWEFLRFEPSLGMSNWWLHHADPQVRALMDPVTGPFAHCVDGHRAEEPLPLDDVPDGLFDDQRLKWLQTSNPFDLS</sequence>
<dbReference type="Pfam" id="PF16259">
    <property type="entry name" value="DUF4913"/>
    <property type="match status" value="1"/>
</dbReference>
<dbReference type="Proteomes" id="UP001239397">
    <property type="component" value="Chromosome"/>
</dbReference>
<proteinExistence type="predicted"/>
<dbReference type="RefSeq" id="WP_285994899.1">
    <property type="nucleotide sequence ID" value="NZ_CP127295.1"/>
</dbReference>
<dbReference type="InterPro" id="IPR032584">
    <property type="entry name" value="DUF4913"/>
</dbReference>
<evidence type="ECO:0000313" key="2">
    <source>
        <dbReference type="Proteomes" id="UP001239397"/>
    </source>
</evidence>
<dbReference type="AlphaFoldDB" id="A0A9Y2JH51"/>
<reference evidence="1 2" key="1">
    <citation type="submission" date="2023-06" db="EMBL/GenBank/DDBJ databases">
        <authorList>
            <person name="Oyuntsetseg B."/>
            <person name="Kim S.B."/>
        </authorList>
    </citation>
    <scope>NUCLEOTIDE SEQUENCE [LARGE SCALE GENOMIC DNA]</scope>
    <source>
        <strain evidence="1 2">4-36</strain>
    </source>
</reference>